<sequence>MICNTNCQGNGHNKASCDKEPVPKAPIQRKPPGRTRQSVFGTHALARGHGRVLEVEEVLDVVEMDLEEVIEVEDMDLLIELMDEDEIRVNLKYDYMEDLLDAKEDKRVQEKRKHQERKEKESIEKKENERKGVIMSILAIGLKKRPWSTDVQDSDAEVAVIAQDKNKGKDIQKGSNLQSAAKPVMKSKRLRQEEPQPFRINVKNRGR</sequence>
<feature type="compositionally biased region" description="Basic and acidic residues" evidence="1">
    <location>
        <begin position="116"/>
        <end position="126"/>
    </location>
</feature>
<feature type="region of interest" description="Disordered" evidence="1">
    <location>
        <begin position="1"/>
        <end position="36"/>
    </location>
</feature>
<gene>
    <name evidence="2" type="ORF">Tci_062795</name>
</gene>
<name>A0A6L2NYW7_TANCI</name>
<dbReference type="AlphaFoldDB" id="A0A6L2NYW7"/>
<evidence type="ECO:0000256" key="1">
    <source>
        <dbReference type="SAM" id="MobiDB-lite"/>
    </source>
</evidence>
<proteinExistence type="predicted"/>
<feature type="region of interest" description="Disordered" evidence="1">
    <location>
        <begin position="107"/>
        <end position="126"/>
    </location>
</feature>
<dbReference type="EMBL" id="BKCJ010010268">
    <property type="protein sequence ID" value="GEU90817.1"/>
    <property type="molecule type" value="Genomic_DNA"/>
</dbReference>
<evidence type="ECO:0008006" key="3">
    <source>
        <dbReference type="Google" id="ProtNLM"/>
    </source>
</evidence>
<comment type="caution">
    <text evidence="2">The sequence shown here is derived from an EMBL/GenBank/DDBJ whole genome shotgun (WGS) entry which is preliminary data.</text>
</comment>
<accession>A0A6L2NYW7</accession>
<feature type="region of interest" description="Disordered" evidence="1">
    <location>
        <begin position="165"/>
        <end position="207"/>
    </location>
</feature>
<feature type="compositionally biased region" description="Polar residues" evidence="1">
    <location>
        <begin position="1"/>
        <end position="13"/>
    </location>
</feature>
<reference evidence="2" key="1">
    <citation type="journal article" date="2019" name="Sci. Rep.">
        <title>Draft genome of Tanacetum cinerariifolium, the natural source of mosquito coil.</title>
        <authorList>
            <person name="Yamashiro T."/>
            <person name="Shiraishi A."/>
            <person name="Satake H."/>
            <person name="Nakayama K."/>
        </authorList>
    </citation>
    <scope>NUCLEOTIDE SEQUENCE</scope>
</reference>
<protein>
    <recommendedName>
        <fullName evidence="3">Splicing factor</fullName>
    </recommendedName>
</protein>
<evidence type="ECO:0000313" key="2">
    <source>
        <dbReference type="EMBL" id="GEU90817.1"/>
    </source>
</evidence>
<organism evidence="2">
    <name type="scientific">Tanacetum cinerariifolium</name>
    <name type="common">Dalmatian daisy</name>
    <name type="synonym">Chrysanthemum cinerariifolium</name>
    <dbReference type="NCBI Taxonomy" id="118510"/>
    <lineage>
        <taxon>Eukaryota</taxon>
        <taxon>Viridiplantae</taxon>
        <taxon>Streptophyta</taxon>
        <taxon>Embryophyta</taxon>
        <taxon>Tracheophyta</taxon>
        <taxon>Spermatophyta</taxon>
        <taxon>Magnoliopsida</taxon>
        <taxon>eudicotyledons</taxon>
        <taxon>Gunneridae</taxon>
        <taxon>Pentapetalae</taxon>
        <taxon>asterids</taxon>
        <taxon>campanulids</taxon>
        <taxon>Asterales</taxon>
        <taxon>Asteraceae</taxon>
        <taxon>Asteroideae</taxon>
        <taxon>Anthemideae</taxon>
        <taxon>Anthemidinae</taxon>
        <taxon>Tanacetum</taxon>
    </lineage>
</organism>